<evidence type="ECO:0000259" key="4">
    <source>
        <dbReference type="Pfam" id="PF08239"/>
    </source>
</evidence>
<protein>
    <submittedName>
        <fullName evidence="5">SH3 domain-containing protein</fullName>
    </submittedName>
</protein>
<dbReference type="RefSeq" id="WP_348738659.1">
    <property type="nucleotide sequence ID" value="NZ_CAXJRC010000022.1"/>
</dbReference>
<dbReference type="Pfam" id="PF08239">
    <property type="entry name" value="SH3_3"/>
    <property type="match status" value="1"/>
</dbReference>
<keyword evidence="2" id="KW-0812">Transmembrane</keyword>
<dbReference type="InterPro" id="IPR003646">
    <property type="entry name" value="SH3-like_bac-type"/>
</dbReference>
<feature type="domain" description="SH3b" evidence="4">
    <location>
        <begin position="202"/>
        <end position="247"/>
    </location>
</feature>
<sequence>MKNIVAFLLLFTSIISAQNASNLFSEANKLYKEGKYQDALDLYKQIEDQKSYSSELYYNIGNCYYKLNQVAPTIYNYEKSLVLNPQNEDAQNNLIIAKRLTLDRIEELPQTLFQKLDKQFFQQFHYETWAVITIIFSIIASILFLLFYFSNIPSKKRLFFVSSTVCFLLLISTLLISYQQYNTTSNKVEAIIFSKETAVNNAPTMNSEEVFALHEGTKVRVLDTVDDWNKIKLVDGKIGWILNKNLKIIHNF</sequence>
<dbReference type="Proteomes" id="UP001497602">
    <property type="component" value="Unassembled WGS sequence"/>
</dbReference>
<dbReference type="Pfam" id="PF00515">
    <property type="entry name" value="TPR_1"/>
    <property type="match status" value="1"/>
</dbReference>
<keyword evidence="1" id="KW-0802">TPR repeat</keyword>
<comment type="caution">
    <text evidence="5">The sequence shown here is derived from an EMBL/GenBank/DDBJ whole genome shotgun (WGS) entry which is preliminary data.</text>
</comment>
<dbReference type="EMBL" id="CAXJRC010000022">
    <property type="protein sequence ID" value="CAL2106973.1"/>
    <property type="molecule type" value="Genomic_DNA"/>
</dbReference>
<dbReference type="SUPFAM" id="SSF48452">
    <property type="entry name" value="TPR-like"/>
    <property type="match status" value="1"/>
</dbReference>
<evidence type="ECO:0000313" key="5">
    <source>
        <dbReference type="EMBL" id="CAL2106973.1"/>
    </source>
</evidence>
<feature type="repeat" description="TPR" evidence="1">
    <location>
        <begin position="54"/>
        <end position="87"/>
    </location>
</feature>
<feature type="chain" id="PRO_5046100974" evidence="3">
    <location>
        <begin position="18"/>
        <end position="252"/>
    </location>
</feature>
<keyword evidence="2" id="KW-0472">Membrane</keyword>
<evidence type="ECO:0000256" key="2">
    <source>
        <dbReference type="SAM" id="Phobius"/>
    </source>
</evidence>
<evidence type="ECO:0000256" key="1">
    <source>
        <dbReference type="PROSITE-ProRule" id="PRU00339"/>
    </source>
</evidence>
<dbReference type="InterPro" id="IPR011990">
    <property type="entry name" value="TPR-like_helical_dom_sf"/>
</dbReference>
<dbReference type="InterPro" id="IPR019734">
    <property type="entry name" value="TPR_rpt"/>
</dbReference>
<organism evidence="5 6">
    <name type="scientific">Tenacibaculum vairaonense</name>
    <dbReference type="NCBI Taxonomy" id="3137860"/>
    <lineage>
        <taxon>Bacteria</taxon>
        <taxon>Pseudomonadati</taxon>
        <taxon>Bacteroidota</taxon>
        <taxon>Flavobacteriia</taxon>
        <taxon>Flavobacteriales</taxon>
        <taxon>Flavobacteriaceae</taxon>
        <taxon>Tenacibaculum</taxon>
    </lineage>
</organism>
<dbReference type="PROSITE" id="PS50005">
    <property type="entry name" value="TPR"/>
    <property type="match status" value="1"/>
</dbReference>
<feature type="signal peptide" evidence="3">
    <location>
        <begin position="1"/>
        <end position="17"/>
    </location>
</feature>
<name>A0ABM9PMP1_9FLAO</name>
<evidence type="ECO:0000256" key="3">
    <source>
        <dbReference type="SAM" id="SignalP"/>
    </source>
</evidence>
<accession>A0ABM9PMP1</accession>
<dbReference type="Gene3D" id="1.25.40.10">
    <property type="entry name" value="Tetratricopeptide repeat domain"/>
    <property type="match status" value="1"/>
</dbReference>
<reference evidence="5 6" key="1">
    <citation type="submission" date="2024-05" db="EMBL/GenBank/DDBJ databases">
        <authorList>
            <person name="Duchaud E."/>
        </authorList>
    </citation>
    <scope>NUCLEOTIDE SEQUENCE [LARGE SCALE GENOMIC DNA]</scope>
    <source>
        <strain evidence="5">Ena-SAMPLE-TAB-13-05-2024-13:56:06:370-140305</strain>
    </source>
</reference>
<proteinExistence type="predicted"/>
<evidence type="ECO:0000313" key="6">
    <source>
        <dbReference type="Proteomes" id="UP001497602"/>
    </source>
</evidence>
<keyword evidence="2" id="KW-1133">Transmembrane helix</keyword>
<keyword evidence="6" id="KW-1185">Reference proteome</keyword>
<feature type="transmembrane region" description="Helical" evidence="2">
    <location>
        <begin position="129"/>
        <end position="149"/>
    </location>
</feature>
<dbReference type="SMART" id="SM00028">
    <property type="entry name" value="TPR"/>
    <property type="match status" value="2"/>
</dbReference>
<dbReference type="Gene3D" id="2.30.30.40">
    <property type="entry name" value="SH3 Domains"/>
    <property type="match status" value="1"/>
</dbReference>
<feature type="transmembrane region" description="Helical" evidence="2">
    <location>
        <begin position="158"/>
        <end position="178"/>
    </location>
</feature>
<keyword evidence="3" id="KW-0732">Signal</keyword>
<gene>
    <name evidence="5" type="ORF">T190115A13A_20253</name>
</gene>